<organism evidence="2 3">
    <name type="scientific">Bacillus pseudomycoides</name>
    <dbReference type="NCBI Taxonomy" id="64104"/>
    <lineage>
        <taxon>Bacteria</taxon>
        <taxon>Bacillati</taxon>
        <taxon>Bacillota</taxon>
        <taxon>Bacilli</taxon>
        <taxon>Bacillales</taxon>
        <taxon>Bacillaceae</taxon>
        <taxon>Bacillus</taxon>
        <taxon>Bacillus cereus group</taxon>
    </lineage>
</organism>
<evidence type="ECO:0000313" key="3">
    <source>
        <dbReference type="Proteomes" id="UP000219775"/>
    </source>
</evidence>
<comment type="caution">
    <text evidence="2">The sequence shown here is derived from an EMBL/GenBank/DDBJ whole genome shotgun (WGS) entry which is preliminary data.</text>
</comment>
<protein>
    <recommendedName>
        <fullName evidence="1">Tubby C-terminal domain-containing protein</fullName>
    </recommendedName>
</protein>
<accession>A0A2C4XGQ9</accession>
<dbReference type="RefSeq" id="WP_097969550.1">
    <property type="nucleotide sequence ID" value="NZ_NUAS01000159.1"/>
</dbReference>
<sequence length="180" mass="21736">MIILYYYKWRSFYSVKPTQIYDENNNIIGTIKKTYSNQFIRIIDLILFNGTYFLEYEISDSKGNLQLKAKKDIDFRKRTQFFLNYYAEREEYQIHLIDKKTFDFGEITTFEFAGEMYELNQRPFEWAKITNLNTNLIIAEWKEPIKPPFNITFKLLEESYEDRVLLLIGIFHSYLHAAGH</sequence>
<dbReference type="Pfam" id="PF23728">
    <property type="entry name" value="Tubby_C_like"/>
    <property type="match status" value="1"/>
</dbReference>
<reference evidence="2 3" key="1">
    <citation type="submission" date="2017-09" db="EMBL/GenBank/DDBJ databases">
        <title>Large-scale bioinformatics analysis of Bacillus genomes uncovers conserved roles of natural products in bacterial physiology.</title>
        <authorList>
            <consortium name="Agbiome Team Llc"/>
            <person name="Bleich R.M."/>
            <person name="Grubbs K.J."/>
            <person name="Santa Maria K.C."/>
            <person name="Allen S.E."/>
            <person name="Farag S."/>
            <person name="Shank E.A."/>
            <person name="Bowers A."/>
        </authorList>
    </citation>
    <scope>NUCLEOTIDE SEQUENCE [LARGE SCALE GENOMIC DNA]</scope>
    <source>
        <strain evidence="2 3">AFS009893</strain>
    </source>
</reference>
<dbReference type="AlphaFoldDB" id="A0A2C4XGQ9"/>
<dbReference type="InterPro" id="IPR056944">
    <property type="entry name" value="Tubby_C-like"/>
</dbReference>
<proteinExistence type="predicted"/>
<evidence type="ECO:0000259" key="1">
    <source>
        <dbReference type="Pfam" id="PF23728"/>
    </source>
</evidence>
<evidence type="ECO:0000313" key="2">
    <source>
        <dbReference type="EMBL" id="PEM65577.1"/>
    </source>
</evidence>
<dbReference type="EMBL" id="NUDP01000110">
    <property type="protein sequence ID" value="PEM65577.1"/>
    <property type="molecule type" value="Genomic_DNA"/>
</dbReference>
<dbReference type="Proteomes" id="UP000219775">
    <property type="component" value="Unassembled WGS sequence"/>
</dbReference>
<name>A0A2C4XGQ9_9BACI</name>
<feature type="domain" description="Tubby C-terminal" evidence="1">
    <location>
        <begin position="5"/>
        <end position="176"/>
    </location>
</feature>
<gene>
    <name evidence="2" type="ORF">CN613_24545</name>
</gene>